<comment type="caution">
    <text evidence="2">The sequence shown here is derived from an EMBL/GenBank/DDBJ whole genome shotgun (WGS) entry which is preliminary data.</text>
</comment>
<name>A0A1A2W2K4_MYCSC</name>
<feature type="domain" description="DUF7715" evidence="1">
    <location>
        <begin position="17"/>
        <end position="109"/>
    </location>
</feature>
<evidence type="ECO:0000259" key="1">
    <source>
        <dbReference type="Pfam" id="PF24831"/>
    </source>
</evidence>
<evidence type="ECO:0000313" key="3">
    <source>
        <dbReference type="Proteomes" id="UP000092207"/>
    </source>
</evidence>
<gene>
    <name evidence="2" type="ORF">A5679_11540</name>
</gene>
<dbReference type="AlphaFoldDB" id="A0A1A2W2K4"/>
<dbReference type="InterPro" id="IPR056132">
    <property type="entry name" value="DUF7715"/>
</dbReference>
<organism evidence="2 3">
    <name type="scientific">Mycobacterium scrofulaceum</name>
    <dbReference type="NCBI Taxonomy" id="1783"/>
    <lineage>
        <taxon>Bacteria</taxon>
        <taxon>Bacillati</taxon>
        <taxon>Actinomycetota</taxon>
        <taxon>Actinomycetes</taxon>
        <taxon>Mycobacteriales</taxon>
        <taxon>Mycobacteriaceae</taxon>
        <taxon>Mycobacterium</taxon>
    </lineage>
</organism>
<dbReference type="RefSeq" id="WP_067302988.1">
    <property type="nucleotide sequence ID" value="NZ_LZJY01000106.1"/>
</dbReference>
<reference evidence="2 3" key="1">
    <citation type="submission" date="2016-06" db="EMBL/GenBank/DDBJ databases">
        <authorList>
            <person name="Kjaerup R.B."/>
            <person name="Dalgaard T.S."/>
            <person name="Juul-Madsen H.R."/>
        </authorList>
    </citation>
    <scope>NUCLEOTIDE SEQUENCE [LARGE SCALE GENOMIC DNA]</scope>
    <source>
        <strain evidence="2 3">E2838</strain>
    </source>
</reference>
<evidence type="ECO:0000313" key="2">
    <source>
        <dbReference type="EMBL" id="OBI07068.1"/>
    </source>
</evidence>
<sequence>MPGEVAVGWPFVCGRPGCGCDRAATGLSSLRGSSAVIVADLDVDFDDLVEAACLCLADVDWPDEDGDPDTVRHVASDLIAQAAEVAARHPAGTVLRPTFDRDQQHWTYREADSHAR</sequence>
<accession>A0A1A2W2K4</accession>
<dbReference type="Proteomes" id="UP000092207">
    <property type="component" value="Unassembled WGS sequence"/>
</dbReference>
<dbReference type="EMBL" id="LZJY01000106">
    <property type="protein sequence ID" value="OBI07068.1"/>
    <property type="molecule type" value="Genomic_DNA"/>
</dbReference>
<protein>
    <recommendedName>
        <fullName evidence="1">DUF7715 domain-containing protein</fullName>
    </recommendedName>
</protein>
<proteinExistence type="predicted"/>
<dbReference type="Pfam" id="PF24831">
    <property type="entry name" value="DUF7715"/>
    <property type="match status" value="1"/>
</dbReference>